<feature type="region of interest" description="Disordered" evidence="1">
    <location>
        <begin position="1"/>
        <end position="25"/>
    </location>
</feature>
<feature type="compositionally biased region" description="Basic and acidic residues" evidence="1">
    <location>
        <begin position="1"/>
        <end position="10"/>
    </location>
</feature>
<organism evidence="2 3">
    <name type="scientific">Streptomyces collinus (strain DSM 40733 / Tue 365)</name>
    <dbReference type="NCBI Taxonomy" id="1214242"/>
    <lineage>
        <taxon>Bacteria</taxon>
        <taxon>Bacillati</taxon>
        <taxon>Actinomycetota</taxon>
        <taxon>Actinomycetes</taxon>
        <taxon>Kitasatosporales</taxon>
        <taxon>Streptomycetaceae</taxon>
        <taxon>Streptomyces</taxon>
    </lineage>
</organism>
<name>S5V2W7_STRC3</name>
<keyword evidence="2" id="KW-0614">Plasmid</keyword>
<dbReference type="Proteomes" id="UP000015423">
    <property type="component" value="Plasmid pSCO2"/>
</dbReference>
<dbReference type="AlphaFoldDB" id="S5V2W7"/>
<reference evidence="2 3" key="1">
    <citation type="submission" date="2012-10" db="EMBL/GenBank/DDBJ databases">
        <title>The complete genome sequence of Streptomyces collinus Tu 365.</title>
        <authorList>
            <person name="Ruckert C."/>
            <person name="Szczepanowski R."/>
            <person name="Goesmann A."/>
            <person name="Pross E.K."/>
            <person name="Musiol E.M."/>
            <person name="Blin K."/>
            <person name="Wohlleben W."/>
            <person name="Puhler A."/>
            <person name="Weber T."/>
            <person name="Kalinowski J."/>
        </authorList>
    </citation>
    <scope>NUCLEOTIDE SEQUENCE [LARGE SCALE GENOMIC DNA]</scope>
    <source>
        <strain evidence="3">DSM 40733 / Tue 365</strain>
        <plasmid evidence="2 3">pSCO2</plasmid>
    </source>
</reference>
<sequence>MADDPKDDKGGQGQGQGQGGQGDGIEATVRRILAELLPKAGGRGQAAEHDVTAQVEAAVAKVHEGKEAARVMEEIQARLKAVEDRPVVEKKPKEYRKITLRMWGDDDDD</sequence>
<dbReference type="KEGG" id="sci:B446_35948"/>
<evidence type="ECO:0000313" key="2">
    <source>
        <dbReference type="EMBL" id="AGS73948.1"/>
    </source>
</evidence>
<protein>
    <submittedName>
        <fullName evidence="2">Uncharacterized protein</fullName>
    </submittedName>
</protein>
<dbReference type="RefSeq" id="WP_020943849.1">
    <property type="nucleotide sequence ID" value="NC_021986.1"/>
</dbReference>
<dbReference type="PATRIC" id="fig|1214242.5.peg.7329"/>
<accession>S5V2W7</accession>
<evidence type="ECO:0000256" key="1">
    <source>
        <dbReference type="SAM" id="MobiDB-lite"/>
    </source>
</evidence>
<dbReference type="HOGENOM" id="CLU_2182392_0_0_11"/>
<dbReference type="EMBL" id="CP006261">
    <property type="protein sequence ID" value="AGS73948.1"/>
    <property type="molecule type" value="Genomic_DNA"/>
</dbReference>
<proteinExistence type="predicted"/>
<feature type="compositionally biased region" description="Gly residues" evidence="1">
    <location>
        <begin position="11"/>
        <end position="23"/>
    </location>
</feature>
<evidence type="ECO:0000313" key="3">
    <source>
        <dbReference type="Proteomes" id="UP000015423"/>
    </source>
</evidence>
<gene>
    <name evidence="2" type="ORF">B446_35948</name>
</gene>
<keyword evidence="3" id="KW-1185">Reference proteome</keyword>
<geneLocation type="plasmid" evidence="2 3">
    <name>pSCO2</name>
</geneLocation>